<dbReference type="Proteomes" id="UP000601435">
    <property type="component" value="Unassembled WGS sequence"/>
</dbReference>
<dbReference type="OrthoDB" id="408480at2759"/>
<feature type="domain" description="EAL" evidence="1">
    <location>
        <begin position="1"/>
        <end position="96"/>
    </location>
</feature>
<organism evidence="2 3">
    <name type="scientific">Symbiodinium necroappetens</name>
    <dbReference type="NCBI Taxonomy" id="1628268"/>
    <lineage>
        <taxon>Eukaryota</taxon>
        <taxon>Sar</taxon>
        <taxon>Alveolata</taxon>
        <taxon>Dinophyceae</taxon>
        <taxon>Suessiales</taxon>
        <taxon>Symbiodiniaceae</taxon>
        <taxon>Symbiodinium</taxon>
    </lineage>
</organism>
<evidence type="ECO:0000313" key="3">
    <source>
        <dbReference type="Proteomes" id="UP000601435"/>
    </source>
</evidence>
<gene>
    <name evidence="2" type="primary">atpH</name>
    <name evidence="2" type="ORF">SNEC2469_LOCUS31704</name>
</gene>
<dbReference type="PROSITE" id="PS50883">
    <property type="entry name" value="EAL"/>
    <property type="match status" value="1"/>
</dbReference>
<comment type="caution">
    <text evidence="2">The sequence shown here is derived from an EMBL/GenBank/DDBJ whole genome shotgun (WGS) entry which is preliminary data.</text>
</comment>
<dbReference type="EMBL" id="CAJNJA010077616">
    <property type="protein sequence ID" value="CAE7920775.1"/>
    <property type="molecule type" value="Genomic_DNA"/>
</dbReference>
<protein>
    <submittedName>
        <fullName evidence="2">AtpH protein</fullName>
    </submittedName>
</protein>
<sequence length="96" mass="10602">MGCGASTGTVKNGCATSTVRVPQSFPKPPQNLPPDQATHQLYVRELNMFLINVARNPDAFVKRVERGREIRFAELSMETGMHRAVCAENGWLFVGP</sequence>
<proteinExistence type="predicted"/>
<evidence type="ECO:0000313" key="2">
    <source>
        <dbReference type="EMBL" id="CAE7920775.1"/>
    </source>
</evidence>
<accession>A0A813BSH2</accession>
<name>A0A813BSH2_9DINO</name>
<evidence type="ECO:0000259" key="1">
    <source>
        <dbReference type="PROSITE" id="PS50883"/>
    </source>
</evidence>
<dbReference type="InterPro" id="IPR001633">
    <property type="entry name" value="EAL_dom"/>
</dbReference>
<reference evidence="2" key="1">
    <citation type="submission" date="2021-02" db="EMBL/GenBank/DDBJ databases">
        <authorList>
            <person name="Dougan E. K."/>
            <person name="Rhodes N."/>
            <person name="Thang M."/>
            <person name="Chan C."/>
        </authorList>
    </citation>
    <scope>NUCLEOTIDE SEQUENCE</scope>
</reference>
<dbReference type="AlphaFoldDB" id="A0A813BSH2"/>
<keyword evidence="3" id="KW-1185">Reference proteome</keyword>